<sequence>MLKAEWLKIFKTRKMLIPIIAILFIPVLYSGMFLWAFWDPYANLDSIPVAIVNEDKGAVLEGEELNLGDTLTENLIDSAQFDFQEVDADKAEKKLKKQDYYMLIKIPENFSQHATTLLDEKPEKLTIEYVPNEGYNFLSAQIGDTAMERIKAEVNKQVSKTYGEKLFASITKLGDGVTEAADGATKIDDGAQKITSGVEDVHGYLEQLAASTIELSDGSKSLQEGTQSANDGANQLSDGLKQLQNGMAPLSEGANAAKDGATQLKQGITDYTNGVASIAEGQQQVTAGGENLATNLEKLAQGTAGLDDNIASLKNGSQSVTAGLDQLSAALQPVLANLPEESKQQIEKSLVELQTGSAQVSGGLSQLAEGTAGIDDNIAALSKGASDLNNGQLEIAAGINQLKNNSAALVKGASDLASGNEQLAAGIQKVIAGTNSAANGANSLSDGLNQLVNGTTKLSDGTSLLSEKSNELAQGTTTLVEGSKELSDGTSTLASKLTDASGKVDMNVSDDNYDMLAQPVEVEKSSVNHVPNYGSGFAPYFISLGLFVGALLVSIVFPLVEPAIRPTSGFKWFLSKVSVLAVIGIIQSGITAFVVINWLGLEVDNLLLFMGTSFITSFVFLALIQLLVSIMGDPGRFVAILILILQLTTSAGTFPIELVPSQLHIFNVFLPMTFSVQAFKSAISTGDTSFLMYNWSILGIYLVACLVLTLGYFALVFNKRYSKQAEQA</sequence>
<dbReference type="NCBIfam" id="TIGR03062">
    <property type="entry name" value="pip_yhgE_Cterm"/>
    <property type="match status" value="1"/>
</dbReference>
<dbReference type="Pfam" id="PF12698">
    <property type="entry name" value="ABC2_membrane_3"/>
    <property type="match status" value="2"/>
</dbReference>
<dbReference type="AlphaFoldDB" id="A0A494Z8H9"/>
<dbReference type="OrthoDB" id="9811483at2"/>
<evidence type="ECO:0000313" key="7">
    <source>
        <dbReference type="EMBL" id="RKQ18924.1"/>
    </source>
</evidence>
<evidence type="ECO:0000259" key="6">
    <source>
        <dbReference type="Pfam" id="PF12698"/>
    </source>
</evidence>
<dbReference type="Gene3D" id="1.10.287.950">
    <property type="entry name" value="Methyl-accepting chemotaxis protein"/>
    <property type="match status" value="1"/>
</dbReference>
<dbReference type="PANTHER" id="PTHR43077:SF5">
    <property type="entry name" value="PHAGE INFECTION PROTEIN"/>
    <property type="match status" value="1"/>
</dbReference>
<dbReference type="PANTHER" id="PTHR43077">
    <property type="entry name" value="TRANSPORT PERMEASE YVFS-RELATED"/>
    <property type="match status" value="1"/>
</dbReference>
<dbReference type="EMBL" id="RBZN01000007">
    <property type="protein sequence ID" value="RKQ18924.1"/>
    <property type="molecule type" value="Genomic_DNA"/>
</dbReference>
<evidence type="ECO:0000256" key="3">
    <source>
        <dbReference type="ARBA" id="ARBA00022989"/>
    </source>
</evidence>
<dbReference type="SUPFAM" id="SSF101967">
    <property type="entry name" value="Adhesin YadA, collagen-binding domain"/>
    <property type="match status" value="1"/>
</dbReference>
<evidence type="ECO:0000256" key="2">
    <source>
        <dbReference type="ARBA" id="ARBA00022692"/>
    </source>
</evidence>
<dbReference type="InterPro" id="IPR017501">
    <property type="entry name" value="Phage_infect_YhgE_C"/>
</dbReference>
<dbReference type="RefSeq" id="WP_121213649.1">
    <property type="nucleotide sequence ID" value="NZ_RBZN01000007.1"/>
</dbReference>
<dbReference type="GO" id="GO:0016020">
    <property type="term" value="C:membrane"/>
    <property type="evidence" value="ECO:0007669"/>
    <property type="project" value="UniProtKB-SubCell"/>
</dbReference>
<feature type="domain" description="ABC-2 type transporter transmembrane" evidence="6">
    <location>
        <begin position="464"/>
        <end position="710"/>
    </location>
</feature>
<evidence type="ECO:0000256" key="4">
    <source>
        <dbReference type="ARBA" id="ARBA00023136"/>
    </source>
</evidence>
<dbReference type="InterPro" id="IPR011049">
    <property type="entry name" value="Serralysin-like_metalloprot_C"/>
</dbReference>
<evidence type="ECO:0000256" key="1">
    <source>
        <dbReference type="ARBA" id="ARBA00004141"/>
    </source>
</evidence>
<feature type="transmembrane region" description="Helical" evidence="5">
    <location>
        <begin position="695"/>
        <end position="717"/>
    </location>
</feature>
<keyword evidence="3 5" id="KW-1133">Transmembrane helix</keyword>
<reference evidence="7 8" key="1">
    <citation type="journal article" date="2016" name="Antonie Van Leeuwenhoek">
        <title>Lysinibacillus endophyticus sp. nov., an indole-3-acetic acid producing endophytic bacterium isolated from corn root (Zea mays cv. Xinken-5).</title>
        <authorList>
            <person name="Yu J."/>
            <person name="Guan X."/>
            <person name="Liu C."/>
            <person name="Xiang W."/>
            <person name="Yu Z."/>
            <person name="Liu X."/>
            <person name="Wang G."/>
        </authorList>
    </citation>
    <scope>NUCLEOTIDE SEQUENCE [LARGE SCALE GENOMIC DNA]</scope>
    <source>
        <strain evidence="7 8">DSM 100506</strain>
    </source>
</reference>
<protein>
    <submittedName>
        <fullName evidence="7">YhgE/Pip domain-containing protein</fullName>
    </submittedName>
</protein>
<keyword evidence="4 5" id="KW-0472">Membrane</keyword>
<keyword evidence="2 5" id="KW-0812">Transmembrane</keyword>
<dbReference type="InterPro" id="IPR013525">
    <property type="entry name" value="ABC2_TM"/>
</dbReference>
<feature type="domain" description="ABC-2 type transporter transmembrane" evidence="6">
    <location>
        <begin position="19"/>
        <end position="156"/>
    </location>
</feature>
<comment type="subcellular location">
    <subcellularLocation>
        <location evidence="1">Membrane</location>
        <topology evidence="1">Multi-pass membrane protein</topology>
    </subcellularLocation>
</comment>
<evidence type="ECO:0000256" key="5">
    <source>
        <dbReference type="SAM" id="Phobius"/>
    </source>
</evidence>
<accession>A0A494Z8H9</accession>
<dbReference type="GO" id="GO:0140359">
    <property type="term" value="F:ABC-type transporter activity"/>
    <property type="evidence" value="ECO:0007669"/>
    <property type="project" value="InterPro"/>
</dbReference>
<dbReference type="InterPro" id="IPR023908">
    <property type="entry name" value="xxxLxxG_rpt"/>
</dbReference>
<gene>
    <name evidence="7" type="ORF">D8M03_04850</name>
</gene>
<evidence type="ECO:0000313" key="8">
    <source>
        <dbReference type="Proteomes" id="UP000272238"/>
    </source>
</evidence>
<dbReference type="NCBIfam" id="TIGR03057">
    <property type="entry name" value="xxxLxxG_by_4"/>
    <property type="match status" value="5"/>
</dbReference>
<comment type="caution">
    <text evidence="7">The sequence shown here is derived from an EMBL/GenBank/DDBJ whole genome shotgun (WGS) entry which is preliminary data.</text>
</comment>
<dbReference type="NCBIfam" id="TIGR03061">
    <property type="entry name" value="pip_yhgE_Nterm"/>
    <property type="match status" value="1"/>
</dbReference>
<name>A0A494Z8H9_9BACL</name>
<feature type="transmembrane region" description="Helical" evidence="5">
    <location>
        <begin position="637"/>
        <end position="656"/>
    </location>
</feature>
<feature type="transmembrane region" description="Helical" evidence="5">
    <location>
        <begin position="16"/>
        <end position="38"/>
    </location>
</feature>
<feature type="transmembrane region" description="Helical" evidence="5">
    <location>
        <begin position="537"/>
        <end position="560"/>
    </location>
</feature>
<dbReference type="Gene3D" id="3.40.1710.10">
    <property type="entry name" value="abc type-2 transporter like domain"/>
    <property type="match status" value="1"/>
</dbReference>
<dbReference type="InterPro" id="IPR017500">
    <property type="entry name" value="Phage_infect_YhgE_N"/>
</dbReference>
<dbReference type="Proteomes" id="UP000272238">
    <property type="component" value="Unassembled WGS sequence"/>
</dbReference>
<feature type="transmembrane region" description="Helical" evidence="5">
    <location>
        <begin position="606"/>
        <end position="630"/>
    </location>
</feature>
<proteinExistence type="predicted"/>
<dbReference type="InterPro" id="IPR051328">
    <property type="entry name" value="T7SS_ABC-Transporter"/>
</dbReference>
<keyword evidence="8" id="KW-1185">Reference proteome</keyword>
<organism evidence="7 8">
    <name type="scientific">Ureibacillus endophyticus</name>
    <dbReference type="NCBI Taxonomy" id="1978490"/>
    <lineage>
        <taxon>Bacteria</taxon>
        <taxon>Bacillati</taxon>
        <taxon>Bacillota</taxon>
        <taxon>Bacilli</taxon>
        <taxon>Bacillales</taxon>
        <taxon>Caryophanaceae</taxon>
        <taxon>Ureibacillus</taxon>
    </lineage>
</organism>
<feature type="transmembrane region" description="Helical" evidence="5">
    <location>
        <begin position="572"/>
        <end position="600"/>
    </location>
</feature>